<name>A0AAE3GW11_9CYAN</name>
<dbReference type="EMBL" id="JAMZMM010000376">
    <property type="protein sequence ID" value="MCP2731680.1"/>
    <property type="molecule type" value="Genomic_DNA"/>
</dbReference>
<reference evidence="2" key="1">
    <citation type="submission" date="2022-06" db="EMBL/GenBank/DDBJ databases">
        <title>New cyanobacteria of genus Symplocastrum in benthos of Lake Baikal.</title>
        <authorList>
            <person name="Sorokovikova E."/>
            <person name="Tikhonova I."/>
            <person name="Krasnopeev A."/>
            <person name="Evseev P."/>
            <person name="Gladkikh A."/>
            <person name="Belykh O."/>
        </authorList>
    </citation>
    <scope>NUCLEOTIDE SEQUENCE</scope>
    <source>
        <strain evidence="2">BBK-W-15</strain>
    </source>
</reference>
<keyword evidence="1" id="KW-0472">Membrane</keyword>
<organism evidence="2 3">
    <name type="scientific">Limnofasciculus baicalensis BBK-W-15</name>
    <dbReference type="NCBI Taxonomy" id="2699891"/>
    <lineage>
        <taxon>Bacteria</taxon>
        <taxon>Bacillati</taxon>
        <taxon>Cyanobacteriota</taxon>
        <taxon>Cyanophyceae</taxon>
        <taxon>Coleofasciculales</taxon>
        <taxon>Coleofasciculaceae</taxon>
        <taxon>Limnofasciculus</taxon>
        <taxon>Limnofasciculus baicalensis</taxon>
    </lineage>
</organism>
<dbReference type="Proteomes" id="UP001204953">
    <property type="component" value="Unassembled WGS sequence"/>
</dbReference>
<comment type="caution">
    <text evidence="2">The sequence shown here is derived from an EMBL/GenBank/DDBJ whole genome shotgun (WGS) entry which is preliminary data.</text>
</comment>
<evidence type="ECO:0000313" key="2">
    <source>
        <dbReference type="EMBL" id="MCP2731680.1"/>
    </source>
</evidence>
<sequence length="232" mass="26207">MTNNKEQIINPKPFWGFWLSLLFQTAVIIAVPAQSVYTQINGKKVILQTAPTDPYELLQGYDPAIRYDISSQDRLRNLPGWQELPKQLGYQREKIFIKPGTLLYVILAEPISPTLPGLPQAWKPVGVSLKPPLQLKSDRIARRQSPDRVILKGLAQKDSIEYGLETYKISEPQQQLLNKDLRGSRKANLTKPQQPPSIVVEIKVDKGGNANAIALWAQFGEASPHQVRSYRF</sequence>
<feature type="transmembrane region" description="Helical" evidence="1">
    <location>
        <begin position="15"/>
        <end position="37"/>
    </location>
</feature>
<dbReference type="InterPro" id="IPR025833">
    <property type="entry name" value="GDYXXLXY"/>
</dbReference>
<dbReference type="Pfam" id="PF14345">
    <property type="entry name" value="GDYXXLXY"/>
    <property type="match status" value="1"/>
</dbReference>
<gene>
    <name evidence="2" type="ORF">NJ959_24940</name>
</gene>
<proteinExistence type="predicted"/>
<evidence type="ECO:0000256" key="1">
    <source>
        <dbReference type="SAM" id="Phobius"/>
    </source>
</evidence>
<dbReference type="AlphaFoldDB" id="A0AAE3GW11"/>
<protein>
    <submittedName>
        <fullName evidence="2">GDYXXLXY domain-containing protein</fullName>
    </submittedName>
</protein>
<keyword evidence="1" id="KW-1133">Transmembrane helix</keyword>
<accession>A0AAE3GW11</accession>
<dbReference type="RefSeq" id="WP_254014413.1">
    <property type="nucleotide sequence ID" value="NZ_JAMZMM010000376.1"/>
</dbReference>
<keyword evidence="3" id="KW-1185">Reference proteome</keyword>
<evidence type="ECO:0000313" key="3">
    <source>
        <dbReference type="Proteomes" id="UP001204953"/>
    </source>
</evidence>
<keyword evidence="1" id="KW-0812">Transmembrane</keyword>